<comment type="caution">
    <text evidence="5">The sequence shown here is derived from an EMBL/GenBank/DDBJ whole genome shotgun (WGS) entry which is preliminary data.</text>
</comment>
<name>A0A7J7DZ78_TRIWF</name>
<evidence type="ECO:0000313" key="6">
    <source>
        <dbReference type="Proteomes" id="UP000593562"/>
    </source>
</evidence>
<dbReference type="InterPro" id="IPR042099">
    <property type="entry name" value="ANL_N_sf"/>
</dbReference>
<reference evidence="5 6" key="1">
    <citation type="journal article" date="2020" name="Nat. Commun.">
        <title>Genome of Tripterygium wilfordii and identification of cytochrome P450 involved in triptolide biosynthesis.</title>
        <authorList>
            <person name="Tu L."/>
            <person name="Su P."/>
            <person name="Zhang Z."/>
            <person name="Gao L."/>
            <person name="Wang J."/>
            <person name="Hu T."/>
            <person name="Zhou J."/>
            <person name="Zhang Y."/>
            <person name="Zhao Y."/>
            <person name="Liu Y."/>
            <person name="Song Y."/>
            <person name="Tong Y."/>
            <person name="Lu Y."/>
            <person name="Yang J."/>
            <person name="Xu C."/>
            <person name="Jia M."/>
            <person name="Peters R.J."/>
            <person name="Huang L."/>
            <person name="Gao W."/>
        </authorList>
    </citation>
    <scope>NUCLEOTIDE SEQUENCE [LARGE SCALE GENOMIC DNA]</scope>
    <source>
        <strain evidence="6">cv. XIE 37</strain>
        <tissue evidence="5">Leaf</tissue>
    </source>
</reference>
<keyword evidence="2" id="KW-0436">Ligase</keyword>
<dbReference type="InParanoid" id="A0A7J7DZ78"/>
<evidence type="ECO:0000256" key="2">
    <source>
        <dbReference type="ARBA" id="ARBA00022598"/>
    </source>
</evidence>
<gene>
    <name evidence="5" type="ORF">HS088_TW02G00691</name>
</gene>
<organism evidence="5 6">
    <name type="scientific">Tripterygium wilfordii</name>
    <name type="common">Thunder God vine</name>
    <dbReference type="NCBI Taxonomy" id="458696"/>
    <lineage>
        <taxon>Eukaryota</taxon>
        <taxon>Viridiplantae</taxon>
        <taxon>Streptophyta</taxon>
        <taxon>Embryophyta</taxon>
        <taxon>Tracheophyta</taxon>
        <taxon>Spermatophyta</taxon>
        <taxon>Magnoliopsida</taxon>
        <taxon>eudicotyledons</taxon>
        <taxon>Gunneridae</taxon>
        <taxon>Pentapetalae</taxon>
        <taxon>rosids</taxon>
        <taxon>fabids</taxon>
        <taxon>Celastrales</taxon>
        <taxon>Celastraceae</taxon>
        <taxon>Tripterygium</taxon>
    </lineage>
</organism>
<dbReference type="Proteomes" id="UP000593562">
    <property type="component" value="Unassembled WGS sequence"/>
</dbReference>
<dbReference type="PANTHER" id="PTHR43859:SF57">
    <property type="entry name" value="ACYL-ACTIVATING ENZYME 8-RELATED"/>
    <property type="match status" value="1"/>
</dbReference>
<evidence type="ECO:0000256" key="1">
    <source>
        <dbReference type="ARBA" id="ARBA00006432"/>
    </source>
</evidence>
<evidence type="ECO:0000256" key="4">
    <source>
        <dbReference type="ARBA" id="ARBA00022840"/>
    </source>
</evidence>
<dbReference type="EMBL" id="JAAARO010000002">
    <property type="protein sequence ID" value="KAF5751675.1"/>
    <property type="molecule type" value="Genomic_DNA"/>
</dbReference>
<dbReference type="GO" id="GO:0016874">
    <property type="term" value="F:ligase activity"/>
    <property type="evidence" value="ECO:0007669"/>
    <property type="project" value="UniProtKB-KW"/>
</dbReference>
<keyword evidence="4" id="KW-0067">ATP-binding</keyword>
<dbReference type="SUPFAM" id="SSF56801">
    <property type="entry name" value="Acetyl-CoA synthetase-like"/>
    <property type="match status" value="1"/>
</dbReference>
<protein>
    <submittedName>
        <fullName evidence="5">Acyl-activating enzyme 5 peroxisomal</fullName>
    </submittedName>
</protein>
<accession>A0A7J7DZ78</accession>
<evidence type="ECO:0000256" key="3">
    <source>
        <dbReference type="ARBA" id="ARBA00022741"/>
    </source>
</evidence>
<keyword evidence="6" id="KW-1185">Reference proteome</keyword>
<evidence type="ECO:0000313" key="5">
    <source>
        <dbReference type="EMBL" id="KAF5751675.1"/>
    </source>
</evidence>
<dbReference type="GO" id="GO:0005524">
    <property type="term" value="F:ATP binding"/>
    <property type="evidence" value="ECO:0007669"/>
    <property type="project" value="UniProtKB-KW"/>
</dbReference>
<sequence>MAAVDGVNICLRKFDDSTIYREIKRHGVTHVWSAVVLNMLASSSDTEPLKNQIQILTTGAPPSASVLFRTESLGFTVSHGYGLTKTAGLVVS</sequence>
<dbReference type="Gene3D" id="3.40.50.12780">
    <property type="entry name" value="N-terminal domain of ligase-like"/>
    <property type="match status" value="1"/>
</dbReference>
<comment type="similarity">
    <text evidence="1">Belongs to the ATP-dependent AMP-binding enzyme family.</text>
</comment>
<dbReference type="AlphaFoldDB" id="A0A7J7DZ78"/>
<dbReference type="PANTHER" id="PTHR43859">
    <property type="entry name" value="ACYL-ACTIVATING ENZYME"/>
    <property type="match status" value="1"/>
</dbReference>
<proteinExistence type="inferred from homology"/>
<keyword evidence="3" id="KW-0547">Nucleotide-binding</keyword>